<feature type="domain" description="AB hydrolase-1" evidence="1">
    <location>
        <begin position="46"/>
        <end position="245"/>
    </location>
</feature>
<protein>
    <submittedName>
        <fullName evidence="2">Alpha/beta fold hydrolase</fullName>
    </submittedName>
</protein>
<dbReference type="GO" id="GO:0016787">
    <property type="term" value="F:hydrolase activity"/>
    <property type="evidence" value="ECO:0007669"/>
    <property type="project" value="UniProtKB-KW"/>
</dbReference>
<evidence type="ECO:0000313" key="2">
    <source>
        <dbReference type="EMBL" id="MCY4728798.1"/>
    </source>
</evidence>
<evidence type="ECO:0000313" key="3">
    <source>
        <dbReference type="Proteomes" id="UP001074726"/>
    </source>
</evidence>
<sequence length="264" mass="27479">MPQVEEGTFSNGVPYLRTGRGPVLLVAAGLTPEHASPKGLARRASLTWAEPFAHHFTVYLVNRRPGLPAGTSMADLAADYAAVIEDDLGEPVLLHGTSTGGSVALQLAVDRPTLVRRLVLAAAACRLSAQGRSVMAEVARLTEAGDVRAATAAIIAAGTPPRLRVLARPAGWVMGQLAAKDQRDMLVVIAAEDFFDVEARLDRVTAPTLVLGGSADGFYTRDLFERTAAGVPQGRSVVWDGGSHVGVAGGKVPAAVALGYLLAD</sequence>
<proteinExistence type="predicted"/>
<dbReference type="Proteomes" id="UP001074726">
    <property type="component" value="Unassembled WGS sequence"/>
</dbReference>
<dbReference type="EMBL" id="JAPPUX010000008">
    <property type="protein sequence ID" value="MCY4728798.1"/>
    <property type="molecule type" value="Genomic_DNA"/>
</dbReference>
<dbReference type="RefSeq" id="WP_268113864.1">
    <property type="nucleotide sequence ID" value="NZ_JAPPUX010000008.1"/>
</dbReference>
<accession>A0ABT4CIJ1</accession>
<dbReference type="InterPro" id="IPR029058">
    <property type="entry name" value="AB_hydrolase_fold"/>
</dbReference>
<keyword evidence="2" id="KW-0378">Hydrolase</keyword>
<dbReference type="Pfam" id="PF12697">
    <property type="entry name" value="Abhydrolase_6"/>
    <property type="match status" value="1"/>
</dbReference>
<dbReference type="SUPFAM" id="SSF53474">
    <property type="entry name" value="alpha/beta-Hydrolases"/>
    <property type="match status" value="1"/>
</dbReference>
<name>A0ABT4CIJ1_9ACTN</name>
<reference evidence="2" key="1">
    <citation type="submission" date="2022-08" db="EMBL/GenBank/DDBJ databases">
        <title>Genome sequencing of Nocardioides sp. STR2.</title>
        <authorList>
            <person name="So Y."/>
        </authorList>
    </citation>
    <scope>NUCLEOTIDE SEQUENCE</scope>
    <source>
        <strain evidence="2">STR2</strain>
    </source>
</reference>
<dbReference type="PRINTS" id="PR00111">
    <property type="entry name" value="ABHYDROLASE"/>
</dbReference>
<evidence type="ECO:0000259" key="1">
    <source>
        <dbReference type="Pfam" id="PF12697"/>
    </source>
</evidence>
<keyword evidence="3" id="KW-1185">Reference proteome</keyword>
<gene>
    <name evidence="2" type="ORF">NYO98_21150</name>
</gene>
<dbReference type="Gene3D" id="3.40.50.1820">
    <property type="entry name" value="alpha/beta hydrolase"/>
    <property type="match status" value="1"/>
</dbReference>
<organism evidence="2 3">
    <name type="scientific">Nocardioides pini</name>
    <dbReference type="NCBI Taxonomy" id="2975053"/>
    <lineage>
        <taxon>Bacteria</taxon>
        <taxon>Bacillati</taxon>
        <taxon>Actinomycetota</taxon>
        <taxon>Actinomycetes</taxon>
        <taxon>Propionibacteriales</taxon>
        <taxon>Nocardioidaceae</taxon>
        <taxon>Nocardioides</taxon>
    </lineage>
</organism>
<comment type="caution">
    <text evidence="2">The sequence shown here is derived from an EMBL/GenBank/DDBJ whole genome shotgun (WGS) entry which is preliminary data.</text>
</comment>
<dbReference type="InterPro" id="IPR000073">
    <property type="entry name" value="AB_hydrolase_1"/>
</dbReference>